<sequence length="192" mass="21558">MKHACMHAYSLSQRRSVLARRAFSSPASTYYCTTHDARRTTHDARRTTRICLHSRRWCLRLAQGTVTHRSLRSMPRCVSARLGACMPPSLECVWYSTVSQGRARSGVVHGLGVLRACGLVGVSTSRTRGRGRGRDGWGREIQTARLGLFTGRRRAYDMYVGRAGQAEGPRRSARAWGQFGRVILDRRYADDA</sequence>
<dbReference type="EMBL" id="KZ084142">
    <property type="protein sequence ID" value="OSC98076.1"/>
    <property type="molecule type" value="Genomic_DNA"/>
</dbReference>
<keyword evidence="2" id="KW-1185">Reference proteome</keyword>
<dbReference type="AlphaFoldDB" id="A0A1Y2IAB8"/>
<organism evidence="1 2">
    <name type="scientific">Trametes coccinea (strain BRFM310)</name>
    <name type="common">Pycnoporus coccineus</name>
    <dbReference type="NCBI Taxonomy" id="1353009"/>
    <lineage>
        <taxon>Eukaryota</taxon>
        <taxon>Fungi</taxon>
        <taxon>Dikarya</taxon>
        <taxon>Basidiomycota</taxon>
        <taxon>Agaricomycotina</taxon>
        <taxon>Agaricomycetes</taxon>
        <taxon>Polyporales</taxon>
        <taxon>Polyporaceae</taxon>
        <taxon>Trametes</taxon>
    </lineage>
</organism>
<reference evidence="1 2" key="1">
    <citation type="journal article" date="2015" name="Biotechnol. Biofuels">
        <title>Enhanced degradation of softwood versus hardwood by the white-rot fungus Pycnoporus coccineus.</title>
        <authorList>
            <person name="Couturier M."/>
            <person name="Navarro D."/>
            <person name="Chevret D."/>
            <person name="Henrissat B."/>
            <person name="Piumi F."/>
            <person name="Ruiz-Duenas F.J."/>
            <person name="Martinez A.T."/>
            <person name="Grigoriev I.V."/>
            <person name="Riley R."/>
            <person name="Lipzen A."/>
            <person name="Berrin J.G."/>
            <person name="Master E.R."/>
            <person name="Rosso M.N."/>
        </authorList>
    </citation>
    <scope>NUCLEOTIDE SEQUENCE [LARGE SCALE GENOMIC DNA]</scope>
    <source>
        <strain evidence="1 2">BRFM310</strain>
    </source>
</reference>
<evidence type="ECO:0000313" key="2">
    <source>
        <dbReference type="Proteomes" id="UP000193067"/>
    </source>
</evidence>
<protein>
    <submittedName>
        <fullName evidence="1">Uncharacterized protein</fullName>
    </submittedName>
</protein>
<gene>
    <name evidence="1" type="ORF">PYCCODRAFT_1029870</name>
</gene>
<proteinExistence type="predicted"/>
<dbReference type="Proteomes" id="UP000193067">
    <property type="component" value="Unassembled WGS sequence"/>
</dbReference>
<name>A0A1Y2IAB8_TRAC3</name>
<evidence type="ECO:0000313" key="1">
    <source>
        <dbReference type="EMBL" id="OSC98076.1"/>
    </source>
</evidence>
<accession>A0A1Y2IAB8</accession>